<evidence type="ECO:0000256" key="20">
    <source>
        <dbReference type="SAM" id="Phobius"/>
    </source>
</evidence>
<feature type="transmembrane region" description="Helical" evidence="20">
    <location>
        <begin position="12"/>
        <end position="29"/>
    </location>
</feature>
<evidence type="ECO:0000256" key="18">
    <source>
        <dbReference type="NCBIfam" id="TIGR00560"/>
    </source>
</evidence>
<comment type="subcellular location">
    <subcellularLocation>
        <location evidence="2">Cell membrane</location>
        <topology evidence="2">Multi-pass membrane protein</topology>
    </subcellularLocation>
</comment>
<feature type="transmembrane region" description="Helical" evidence="20">
    <location>
        <begin position="35"/>
        <end position="54"/>
    </location>
</feature>
<evidence type="ECO:0000256" key="14">
    <source>
        <dbReference type="ARBA" id="ARBA00023136"/>
    </source>
</evidence>
<keyword evidence="11 20" id="KW-0812">Transmembrane</keyword>
<dbReference type="PANTHER" id="PTHR14269:SF62">
    <property type="entry name" value="CDP-DIACYLGLYCEROL--GLYCEROL-3-PHOSPHATE 3-PHOSPHATIDYLTRANSFERASE 1, CHLOROPLASTIC"/>
    <property type="match status" value="1"/>
</dbReference>
<dbReference type="Proteomes" id="UP000072989">
    <property type="component" value="Unassembled WGS sequence"/>
</dbReference>
<evidence type="ECO:0000256" key="19">
    <source>
        <dbReference type="RuleBase" id="RU003750"/>
    </source>
</evidence>
<feature type="transmembrane region" description="Helical" evidence="20">
    <location>
        <begin position="135"/>
        <end position="161"/>
    </location>
</feature>
<evidence type="ECO:0000256" key="10">
    <source>
        <dbReference type="ARBA" id="ARBA00022679"/>
    </source>
</evidence>
<evidence type="ECO:0000256" key="4">
    <source>
        <dbReference type="ARBA" id="ARBA00005189"/>
    </source>
</evidence>
<protein>
    <recommendedName>
        <fullName evidence="7 18">CDP-diacylglycerol--glycerol-3-phosphate 3-phosphatidyltransferase</fullName>
        <ecNumber evidence="6 18">2.7.8.5</ecNumber>
    </recommendedName>
</protein>
<dbReference type="InterPro" id="IPR043130">
    <property type="entry name" value="CDP-OH_PTrfase_TM_dom"/>
</dbReference>
<organism evidence="21 26">
    <name type="scientific">Streptococcus oralis</name>
    <dbReference type="NCBI Taxonomy" id="1303"/>
    <lineage>
        <taxon>Bacteria</taxon>
        <taxon>Bacillati</taxon>
        <taxon>Bacillota</taxon>
        <taxon>Bacilli</taxon>
        <taxon>Lactobacillales</taxon>
        <taxon>Streptococcaceae</taxon>
        <taxon>Streptococcus</taxon>
    </lineage>
</organism>
<evidence type="ECO:0000313" key="29">
    <source>
        <dbReference type="Proteomes" id="UP000071369"/>
    </source>
</evidence>
<dbReference type="Proteomes" id="UP000070220">
    <property type="component" value="Unassembled WGS sequence"/>
</dbReference>
<dbReference type="FunFam" id="1.20.120.1760:FF:000004">
    <property type="entry name" value="CDP-diacylglycerol--glycerol-3-phosphate 3-phosphatidyltransferase"/>
    <property type="match status" value="1"/>
</dbReference>
<dbReference type="EMBL" id="JPGB01000006">
    <property type="protein sequence ID" value="KEQ49932.1"/>
    <property type="molecule type" value="Genomic_DNA"/>
</dbReference>
<evidence type="ECO:0000256" key="17">
    <source>
        <dbReference type="ARBA" id="ARBA00048586"/>
    </source>
</evidence>
<evidence type="ECO:0000313" key="30">
    <source>
        <dbReference type="Proteomes" id="UP000072989"/>
    </source>
</evidence>
<dbReference type="STRING" id="1303.SORDD17_00429"/>
<dbReference type="EMBL" id="LQRP01000048">
    <property type="protein sequence ID" value="KXT97473.1"/>
    <property type="molecule type" value="Genomic_DNA"/>
</dbReference>
<dbReference type="Proteomes" id="UP000071369">
    <property type="component" value="Unassembled WGS sequence"/>
</dbReference>
<evidence type="ECO:0000313" key="25">
    <source>
        <dbReference type="EMBL" id="KXU16368.1"/>
    </source>
</evidence>
<reference evidence="21 26" key="1">
    <citation type="submission" date="2014-05" db="EMBL/GenBank/DDBJ databases">
        <authorList>
            <person name="Daugherty S.C."/>
            <person name="Tallon L.J."/>
            <person name="Sadzewicz L."/>
            <person name="Kilian M."/>
            <person name="Tettelin H."/>
        </authorList>
    </citation>
    <scope>NUCLEOTIDE SEQUENCE [LARGE SCALE GENOMIC DNA]</scope>
    <source>
        <strain evidence="21 26">SK143</strain>
    </source>
</reference>
<keyword evidence="13" id="KW-0443">Lipid metabolism</keyword>
<dbReference type="EMBL" id="LQZE01000085">
    <property type="protein sequence ID" value="KXU16368.1"/>
    <property type="molecule type" value="Genomic_DNA"/>
</dbReference>
<dbReference type="InterPro" id="IPR048254">
    <property type="entry name" value="CDP_ALCOHOL_P_TRANSF_CS"/>
</dbReference>
<evidence type="ECO:0000313" key="22">
    <source>
        <dbReference type="EMBL" id="KXT81587.1"/>
    </source>
</evidence>
<dbReference type="UniPathway" id="UPA00084">
    <property type="reaction ID" value="UER00503"/>
</dbReference>
<evidence type="ECO:0000313" key="21">
    <source>
        <dbReference type="EMBL" id="KEQ49932.1"/>
    </source>
</evidence>
<evidence type="ECO:0000256" key="16">
    <source>
        <dbReference type="ARBA" id="ARBA00023264"/>
    </source>
</evidence>
<dbReference type="PROSITE" id="PS00379">
    <property type="entry name" value="CDP_ALCOHOL_P_TRANSF"/>
    <property type="match status" value="1"/>
</dbReference>
<evidence type="ECO:0000256" key="2">
    <source>
        <dbReference type="ARBA" id="ARBA00004651"/>
    </source>
</evidence>
<dbReference type="Proteomes" id="UP000070497">
    <property type="component" value="Unassembled WGS sequence"/>
</dbReference>
<feature type="transmembrane region" description="Helical" evidence="20">
    <location>
        <begin position="75"/>
        <end position="99"/>
    </location>
</feature>
<dbReference type="PIRSF" id="PIRSF000847">
    <property type="entry name" value="Phos_ph_gly_syn"/>
    <property type="match status" value="1"/>
</dbReference>
<gene>
    <name evidence="21" type="primary">pgsA</name>
    <name evidence="21" type="ORF">SK143_1874</name>
    <name evidence="22" type="ORF">SORDD14_01192</name>
    <name evidence="25" type="ORF">SORDD17_00429</name>
    <name evidence="24" type="ORF">SORDD25_01474</name>
    <name evidence="23" type="ORF">SORDD30_01510</name>
</gene>
<evidence type="ECO:0000256" key="3">
    <source>
        <dbReference type="ARBA" id="ARBA00005042"/>
    </source>
</evidence>
<evidence type="ECO:0000256" key="13">
    <source>
        <dbReference type="ARBA" id="ARBA00023098"/>
    </source>
</evidence>
<keyword evidence="10 19" id="KW-0808">Transferase</keyword>
<evidence type="ECO:0000313" key="24">
    <source>
        <dbReference type="EMBL" id="KXU07550.1"/>
    </source>
</evidence>
<comment type="pathway">
    <text evidence="3">Phospholipid metabolism; phosphatidylglycerol biosynthesis; phosphatidylglycerol from CDP-diacylglycerol: step 1/2.</text>
</comment>
<comment type="pathway">
    <text evidence="4">Lipid metabolism.</text>
</comment>
<dbReference type="AlphaFoldDB" id="A0A081R409"/>
<dbReference type="GO" id="GO:0006655">
    <property type="term" value="P:phosphatidylglycerol biosynthetic process"/>
    <property type="evidence" value="ECO:0007669"/>
    <property type="project" value="UniProtKB-UniPathway"/>
</dbReference>
<keyword evidence="9" id="KW-0444">Lipid biosynthesis</keyword>
<evidence type="ECO:0000256" key="15">
    <source>
        <dbReference type="ARBA" id="ARBA00023209"/>
    </source>
</evidence>
<dbReference type="PANTHER" id="PTHR14269">
    <property type="entry name" value="CDP-DIACYLGLYCEROL--GLYCEROL-3-PHOSPHATE 3-PHOSPHATIDYLTRANSFERASE-RELATED"/>
    <property type="match status" value="1"/>
</dbReference>
<evidence type="ECO:0000256" key="8">
    <source>
        <dbReference type="ARBA" id="ARBA00022475"/>
    </source>
</evidence>
<evidence type="ECO:0000256" key="6">
    <source>
        <dbReference type="ARBA" id="ARBA00013170"/>
    </source>
</evidence>
<dbReference type="InterPro" id="IPR004570">
    <property type="entry name" value="Phosphatidylglycerol_P_synth"/>
</dbReference>
<evidence type="ECO:0000313" key="23">
    <source>
        <dbReference type="EMBL" id="KXT97473.1"/>
    </source>
</evidence>
<dbReference type="Pfam" id="PF01066">
    <property type="entry name" value="CDP-OH_P_transf"/>
    <property type="match status" value="1"/>
</dbReference>
<evidence type="ECO:0000313" key="27">
    <source>
        <dbReference type="Proteomes" id="UP000070220"/>
    </source>
</evidence>
<keyword evidence="15" id="KW-0594">Phospholipid biosynthesis</keyword>
<dbReference type="RefSeq" id="WP_042903077.1">
    <property type="nucleotide sequence ID" value="NZ_CP066041.1"/>
</dbReference>
<dbReference type="PATRIC" id="fig|1303.44.peg.1798"/>
<keyword evidence="8" id="KW-1003">Cell membrane</keyword>
<evidence type="ECO:0000256" key="12">
    <source>
        <dbReference type="ARBA" id="ARBA00022989"/>
    </source>
</evidence>
<name>A0A081R409_STROR</name>
<dbReference type="EMBL" id="LQZC01000011">
    <property type="protein sequence ID" value="KXU07550.1"/>
    <property type="molecule type" value="Genomic_DNA"/>
</dbReference>
<comment type="function">
    <text evidence="1">This protein catalyzes the committed step to the synthesis of the acidic phospholipids.</text>
</comment>
<accession>A0A081R409</accession>
<evidence type="ECO:0000256" key="11">
    <source>
        <dbReference type="ARBA" id="ARBA00022692"/>
    </source>
</evidence>
<dbReference type="Gene3D" id="1.20.120.1760">
    <property type="match status" value="1"/>
</dbReference>
<dbReference type="GO" id="GO:0008444">
    <property type="term" value="F:CDP-diacylglycerol-glycerol-3-phosphate 3-phosphatidyltransferase activity"/>
    <property type="evidence" value="ECO:0007669"/>
    <property type="project" value="UniProtKB-UniRule"/>
</dbReference>
<dbReference type="EMBL" id="LQRI01000157">
    <property type="protein sequence ID" value="KXT81587.1"/>
    <property type="molecule type" value="Genomic_DNA"/>
</dbReference>
<keyword evidence="16" id="KW-1208">Phospholipid metabolism</keyword>
<evidence type="ECO:0000256" key="1">
    <source>
        <dbReference type="ARBA" id="ARBA00003973"/>
    </source>
</evidence>
<feature type="transmembrane region" description="Helical" evidence="20">
    <location>
        <begin position="105"/>
        <end position="123"/>
    </location>
</feature>
<dbReference type="NCBIfam" id="TIGR00560">
    <property type="entry name" value="pgsA"/>
    <property type="match status" value="1"/>
</dbReference>
<dbReference type="InterPro" id="IPR000462">
    <property type="entry name" value="CDP-OH_P_trans"/>
</dbReference>
<evidence type="ECO:0000313" key="26">
    <source>
        <dbReference type="Proteomes" id="UP000028098"/>
    </source>
</evidence>
<sequence length="181" mass="19976">MKKEQIPNVLTIGRILFIPLFILILTLGHSQGSHLLAAIIFAVASVTDYLDGYLARKWNVVSNFGKFADPMADKLLVMSAFIMLIELGMAPAWVVAIIICRELAVTGLRLLLVETGGTVLAAAMPGKIKTFSQMFAIIFLLLHWNLIGQLLLYIALFFTIYSGYDYFKGSAHVFKGTFGSK</sequence>
<comment type="catalytic activity">
    <reaction evidence="17">
        <text>a CDP-1,2-diacyl-sn-glycerol + sn-glycerol 3-phosphate = a 1,2-diacyl-sn-glycero-3-phospho-(1'-sn-glycero-3'-phosphate) + CMP + H(+)</text>
        <dbReference type="Rhea" id="RHEA:12593"/>
        <dbReference type="ChEBI" id="CHEBI:15378"/>
        <dbReference type="ChEBI" id="CHEBI:57597"/>
        <dbReference type="ChEBI" id="CHEBI:58332"/>
        <dbReference type="ChEBI" id="CHEBI:60110"/>
        <dbReference type="ChEBI" id="CHEBI:60377"/>
        <dbReference type="EC" id="2.7.8.5"/>
    </reaction>
</comment>
<proteinExistence type="inferred from homology"/>
<evidence type="ECO:0000256" key="9">
    <source>
        <dbReference type="ARBA" id="ARBA00022516"/>
    </source>
</evidence>
<dbReference type="Proteomes" id="UP000028098">
    <property type="component" value="Unassembled WGS sequence"/>
</dbReference>
<evidence type="ECO:0000313" key="28">
    <source>
        <dbReference type="Proteomes" id="UP000070497"/>
    </source>
</evidence>
<dbReference type="InterPro" id="IPR050324">
    <property type="entry name" value="CDP-alcohol_PTase-I"/>
</dbReference>
<reference evidence="27 28" key="2">
    <citation type="submission" date="2016-01" db="EMBL/GenBank/DDBJ databases">
        <title>Highly variable Streptococcus oralis are common among viridans streptococci isolated from primates.</title>
        <authorList>
            <person name="Denapaite D."/>
            <person name="Rieger M."/>
            <person name="Koendgen S."/>
            <person name="Brueckner R."/>
            <person name="Ochigava I."/>
            <person name="Kappeler P."/>
            <person name="Maetz-Rensing K."/>
            <person name="Leendertz F."/>
            <person name="Hakenbeck R."/>
        </authorList>
    </citation>
    <scope>NUCLEOTIDE SEQUENCE [LARGE SCALE GENOMIC DNA]</scope>
    <source>
        <strain evidence="22 28">DD14</strain>
        <strain evidence="25 30">DD17</strain>
        <strain evidence="24 29">DD25</strain>
        <strain evidence="23 27">DD30</strain>
    </source>
</reference>
<dbReference type="EC" id="2.7.8.5" evidence="6 18"/>
<evidence type="ECO:0000256" key="5">
    <source>
        <dbReference type="ARBA" id="ARBA00010441"/>
    </source>
</evidence>
<dbReference type="GO" id="GO:0005886">
    <property type="term" value="C:plasma membrane"/>
    <property type="evidence" value="ECO:0007669"/>
    <property type="project" value="UniProtKB-SubCell"/>
</dbReference>
<keyword evidence="14 20" id="KW-0472">Membrane</keyword>
<comment type="caution">
    <text evidence="21">The sequence shown here is derived from an EMBL/GenBank/DDBJ whole genome shotgun (WGS) entry which is preliminary data.</text>
</comment>
<comment type="similarity">
    <text evidence="5 19">Belongs to the CDP-alcohol phosphatidyltransferase class-I family.</text>
</comment>
<evidence type="ECO:0000256" key="7">
    <source>
        <dbReference type="ARBA" id="ARBA00014944"/>
    </source>
</evidence>
<keyword evidence="12 20" id="KW-1133">Transmembrane helix</keyword>